<name>A0A4Q2S1U3_9ACTN</name>
<feature type="transmembrane region" description="Helical" evidence="2">
    <location>
        <begin position="122"/>
        <end position="146"/>
    </location>
</feature>
<keyword evidence="2" id="KW-0472">Membrane</keyword>
<dbReference type="RefSeq" id="WP_129399387.1">
    <property type="nucleotide sequence ID" value="NZ_SDWT01000001.1"/>
</dbReference>
<keyword evidence="4" id="KW-1185">Reference proteome</keyword>
<dbReference type="EMBL" id="SDWT01000001">
    <property type="protein sequence ID" value="RYB94033.1"/>
    <property type="molecule type" value="Genomic_DNA"/>
</dbReference>
<feature type="transmembrane region" description="Helical" evidence="2">
    <location>
        <begin position="83"/>
        <end position="102"/>
    </location>
</feature>
<protein>
    <submittedName>
        <fullName evidence="3">Uncharacterized protein</fullName>
    </submittedName>
</protein>
<proteinExistence type="predicted"/>
<evidence type="ECO:0000313" key="3">
    <source>
        <dbReference type="EMBL" id="RYB94033.1"/>
    </source>
</evidence>
<reference evidence="3 4" key="1">
    <citation type="submission" date="2019-01" db="EMBL/GenBank/DDBJ databases">
        <title>Novel species of Nocardioides.</title>
        <authorList>
            <person name="Liu Q."/>
            <person name="Xin Y.-H."/>
        </authorList>
    </citation>
    <scope>NUCLEOTIDE SEQUENCE [LARGE SCALE GENOMIC DNA]</scope>
    <source>
        <strain evidence="3 4">CGMCC 4.6882</strain>
    </source>
</reference>
<dbReference type="AlphaFoldDB" id="A0A4Q2S1U3"/>
<keyword evidence="2" id="KW-1133">Transmembrane helix</keyword>
<keyword evidence="2" id="KW-0812">Transmembrane</keyword>
<feature type="transmembrane region" description="Helical" evidence="2">
    <location>
        <begin position="194"/>
        <end position="212"/>
    </location>
</feature>
<evidence type="ECO:0000256" key="1">
    <source>
        <dbReference type="SAM" id="MobiDB-lite"/>
    </source>
</evidence>
<feature type="compositionally biased region" description="Low complexity" evidence="1">
    <location>
        <begin position="57"/>
        <end position="67"/>
    </location>
</feature>
<feature type="compositionally biased region" description="Pro residues" evidence="1">
    <location>
        <begin position="30"/>
        <end position="40"/>
    </location>
</feature>
<feature type="compositionally biased region" description="Pro residues" evidence="1">
    <location>
        <begin position="9"/>
        <end position="20"/>
    </location>
</feature>
<feature type="transmembrane region" description="Helical" evidence="2">
    <location>
        <begin position="153"/>
        <end position="174"/>
    </location>
</feature>
<comment type="caution">
    <text evidence="3">The sequence shown here is derived from an EMBL/GenBank/DDBJ whole genome shotgun (WGS) entry which is preliminary data.</text>
</comment>
<gene>
    <name evidence="3" type="ORF">EUA93_06505</name>
</gene>
<dbReference type="Proteomes" id="UP000294071">
    <property type="component" value="Unassembled WGS sequence"/>
</dbReference>
<feature type="compositionally biased region" description="Low complexity" evidence="1">
    <location>
        <begin position="41"/>
        <end position="50"/>
    </location>
</feature>
<sequence>MSDTTPGAGPTPDPTEPTEPTPGSGEPAASTPPPYTPPAGQPAGQSAGQPGTPPAAQPTSGPDYGAQASQAAATLKAGNPLDLGIIGAGLVAFIASLFPYYTVSVEGFGGGSANAWHGFFGWFGALVALVGAGLLAAKVLGVLPALPVPVRTAVLGCFALATLCTLLALFVTPGGGCDDAGLGLCDAIDQGHGIGYWLALLAVIAGTALSFVRRSAD</sequence>
<evidence type="ECO:0000313" key="4">
    <source>
        <dbReference type="Proteomes" id="UP000294071"/>
    </source>
</evidence>
<dbReference type="OrthoDB" id="3786743at2"/>
<accession>A0A4Q2S1U3</accession>
<organism evidence="3 4">
    <name type="scientific">Nocardioides oleivorans</name>
    <dbReference type="NCBI Taxonomy" id="273676"/>
    <lineage>
        <taxon>Bacteria</taxon>
        <taxon>Bacillati</taxon>
        <taxon>Actinomycetota</taxon>
        <taxon>Actinomycetes</taxon>
        <taxon>Propionibacteriales</taxon>
        <taxon>Nocardioidaceae</taxon>
        <taxon>Nocardioides</taxon>
    </lineage>
</organism>
<evidence type="ECO:0000256" key="2">
    <source>
        <dbReference type="SAM" id="Phobius"/>
    </source>
</evidence>
<feature type="region of interest" description="Disordered" evidence="1">
    <location>
        <begin position="1"/>
        <end position="67"/>
    </location>
</feature>